<evidence type="ECO:0000259" key="4">
    <source>
        <dbReference type="Pfam" id="PF00849"/>
    </source>
</evidence>
<dbReference type="Gene3D" id="3.30.2350.10">
    <property type="entry name" value="Pseudouridine synthase"/>
    <property type="match status" value="1"/>
</dbReference>
<comment type="similarity">
    <text evidence="1">Belongs to the pseudouridine synthase RluA family.</text>
</comment>
<dbReference type="InterPro" id="IPR006224">
    <property type="entry name" value="PsdUridine_synth_RluA-like_CS"/>
</dbReference>
<dbReference type="CDD" id="cd00165">
    <property type="entry name" value="S4"/>
    <property type="match status" value="1"/>
</dbReference>
<dbReference type="PANTHER" id="PTHR21600:SF44">
    <property type="entry name" value="RIBOSOMAL LARGE SUBUNIT PSEUDOURIDINE SYNTHASE D"/>
    <property type="match status" value="1"/>
</dbReference>
<sequence length="355" mass="37798">MHAREPSPLDPTPSLPPGAMDDPPDLDSGEPAPTAAVLQASVPAAFSGERLDKVLAQIFPQFSRSRLKAWCEAGLVQMGGQLAAPRSKARNAALVELQVPLDPEAGAFTSEPMDLAVVWEDTQLAVIDKPAGLVVHPAAGNWSGTLLNGLLARYPEAALVPRAGIVHRLDKDTSGLLVVARTLEAQADLVRQLQARTVRRQYLALAWGVLPRAMTVDAAIARHPRDRLRMAVVAGGKPARTHFSPLAVLSTPHGQVTALRCSLESGRTHQIRVHAQHAGLPLLGDALYGRRGAPPLQIQRQALHAAALRFVHPASRKLLGCVAPIAADIVAQWQDLGGHAAELDPKAWHDDDAAA</sequence>
<gene>
    <name evidence="5" type="primary">rluD</name>
    <name evidence="5" type="ORF">CARN2_0423</name>
</gene>
<organism evidence="5">
    <name type="scientific">mine drainage metagenome</name>
    <dbReference type="NCBI Taxonomy" id="410659"/>
    <lineage>
        <taxon>unclassified sequences</taxon>
        <taxon>metagenomes</taxon>
        <taxon>ecological metagenomes</taxon>
    </lineage>
</organism>
<name>E6PWD4_9ZZZZ</name>
<dbReference type="InterPro" id="IPR050188">
    <property type="entry name" value="RluA_PseudoU_synthase"/>
</dbReference>
<dbReference type="Gene3D" id="3.10.290.10">
    <property type="entry name" value="RNA-binding S4 domain"/>
    <property type="match status" value="1"/>
</dbReference>
<accession>E6PWD4</accession>
<dbReference type="GO" id="GO:0000455">
    <property type="term" value="P:enzyme-directed rRNA pseudouridine synthesis"/>
    <property type="evidence" value="ECO:0007669"/>
    <property type="project" value="TreeGrafter"/>
</dbReference>
<dbReference type="InterPro" id="IPR020103">
    <property type="entry name" value="PsdUridine_synth_cat_dom_sf"/>
</dbReference>
<dbReference type="InterPro" id="IPR006145">
    <property type="entry name" value="PsdUridine_synth_RsuA/RluA"/>
</dbReference>
<evidence type="ECO:0000256" key="2">
    <source>
        <dbReference type="ARBA" id="ARBA00023235"/>
    </source>
</evidence>
<evidence type="ECO:0000256" key="3">
    <source>
        <dbReference type="SAM" id="MobiDB-lite"/>
    </source>
</evidence>
<dbReference type="NCBIfam" id="TIGR00005">
    <property type="entry name" value="rluA_subfam"/>
    <property type="match status" value="1"/>
</dbReference>
<dbReference type="CDD" id="cd02869">
    <property type="entry name" value="PseudoU_synth_RluA_like"/>
    <property type="match status" value="1"/>
</dbReference>
<dbReference type="InterPro" id="IPR006225">
    <property type="entry name" value="PsdUridine_synth_RluC/D"/>
</dbReference>
<evidence type="ECO:0000313" key="5">
    <source>
        <dbReference type="EMBL" id="CBH99241.1"/>
    </source>
</evidence>
<dbReference type="EMBL" id="CABM01000070">
    <property type="protein sequence ID" value="CBH99241.1"/>
    <property type="molecule type" value="Genomic_DNA"/>
</dbReference>
<dbReference type="GO" id="GO:0003723">
    <property type="term" value="F:RNA binding"/>
    <property type="evidence" value="ECO:0007669"/>
    <property type="project" value="InterPro"/>
</dbReference>
<feature type="domain" description="Pseudouridine synthase RsuA/RluA-like" evidence="4">
    <location>
        <begin position="124"/>
        <end position="277"/>
    </location>
</feature>
<dbReference type="PANTHER" id="PTHR21600">
    <property type="entry name" value="MITOCHONDRIAL RNA PSEUDOURIDINE SYNTHASE"/>
    <property type="match status" value="1"/>
</dbReference>
<dbReference type="PROSITE" id="PS01129">
    <property type="entry name" value="PSI_RLU"/>
    <property type="match status" value="1"/>
</dbReference>
<comment type="caution">
    <text evidence="5">The sequence shown here is derived from an EMBL/GenBank/DDBJ whole genome shotgun (WGS) entry which is preliminary data.</text>
</comment>
<dbReference type="SUPFAM" id="SSF55174">
    <property type="entry name" value="Alpha-L RNA-binding motif"/>
    <property type="match status" value="1"/>
</dbReference>
<protein>
    <submittedName>
        <fullName evidence="5">Ribosomal large subunit pseudouridine synthase D (RRNA-uridine isomerase D) (RRNA pseudouridylate synthase D)</fullName>
        <ecNumber evidence="5">5.4.99.-</ecNumber>
    </submittedName>
</protein>
<dbReference type="InterPro" id="IPR036986">
    <property type="entry name" value="S4_RNA-bd_sf"/>
</dbReference>
<feature type="region of interest" description="Disordered" evidence="3">
    <location>
        <begin position="1"/>
        <end position="32"/>
    </location>
</feature>
<proteinExistence type="inferred from homology"/>
<keyword evidence="2 5" id="KW-0413">Isomerase</keyword>
<dbReference type="SUPFAM" id="SSF55120">
    <property type="entry name" value="Pseudouridine synthase"/>
    <property type="match status" value="1"/>
</dbReference>
<dbReference type="PROSITE" id="PS50889">
    <property type="entry name" value="S4"/>
    <property type="match status" value="1"/>
</dbReference>
<reference evidence="5" key="1">
    <citation type="submission" date="2009-10" db="EMBL/GenBank/DDBJ databases">
        <title>Diversity of trophic interactions inside an arsenic-rich microbial ecosystem.</title>
        <authorList>
            <person name="Bertin P.N."/>
            <person name="Heinrich-Salmeron A."/>
            <person name="Pelletier E."/>
            <person name="Goulhen-Chollet F."/>
            <person name="Arsene-Ploetze F."/>
            <person name="Gallien S."/>
            <person name="Calteau A."/>
            <person name="Vallenet D."/>
            <person name="Casiot C."/>
            <person name="Chane-Woon-Ming B."/>
            <person name="Giloteaux L."/>
            <person name="Barakat M."/>
            <person name="Bonnefoy V."/>
            <person name="Bruneel O."/>
            <person name="Chandler M."/>
            <person name="Cleiss J."/>
            <person name="Duran R."/>
            <person name="Elbaz-Poulichet F."/>
            <person name="Fonknechten N."/>
            <person name="Lauga B."/>
            <person name="Mornico D."/>
            <person name="Ortet P."/>
            <person name="Schaeffer C."/>
            <person name="Siguier P."/>
            <person name="Alexander Thil Smith A."/>
            <person name="Van Dorsselaer A."/>
            <person name="Weissenbach J."/>
            <person name="Medigue C."/>
            <person name="Le Paslier D."/>
        </authorList>
    </citation>
    <scope>NUCLEOTIDE SEQUENCE</scope>
</reference>
<dbReference type="GO" id="GO:0009982">
    <property type="term" value="F:pseudouridine synthase activity"/>
    <property type="evidence" value="ECO:0007669"/>
    <property type="project" value="InterPro"/>
</dbReference>
<evidence type="ECO:0000256" key="1">
    <source>
        <dbReference type="ARBA" id="ARBA00010876"/>
    </source>
</evidence>
<dbReference type="Pfam" id="PF00849">
    <property type="entry name" value="PseudoU_synth_2"/>
    <property type="match status" value="1"/>
</dbReference>
<dbReference type="AlphaFoldDB" id="E6PWD4"/>
<dbReference type="EC" id="5.4.99.-" evidence="5"/>